<dbReference type="Proteomes" id="UP001307889">
    <property type="component" value="Chromosome 1"/>
</dbReference>
<proteinExistence type="predicted"/>
<dbReference type="SUPFAM" id="SSF48371">
    <property type="entry name" value="ARM repeat"/>
    <property type="match status" value="1"/>
</dbReference>
<organism evidence="1 2">
    <name type="scientific">Nesidiocoris tenuis</name>
    <dbReference type="NCBI Taxonomy" id="355587"/>
    <lineage>
        <taxon>Eukaryota</taxon>
        <taxon>Metazoa</taxon>
        <taxon>Ecdysozoa</taxon>
        <taxon>Arthropoda</taxon>
        <taxon>Hexapoda</taxon>
        <taxon>Insecta</taxon>
        <taxon>Pterygota</taxon>
        <taxon>Neoptera</taxon>
        <taxon>Paraneoptera</taxon>
        <taxon>Hemiptera</taxon>
        <taxon>Heteroptera</taxon>
        <taxon>Panheteroptera</taxon>
        <taxon>Cimicomorpha</taxon>
        <taxon>Miridae</taxon>
        <taxon>Dicyphina</taxon>
        <taxon>Nesidiocoris</taxon>
    </lineage>
</organism>
<dbReference type="Gene3D" id="1.25.10.10">
    <property type="entry name" value="Leucine-rich Repeat Variant"/>
    <property type="match status" value="1"/>
</dbReference>
<gene>
    <name evidence="1" type="ORF">NTJ_00631</name>
</gene>
<dbReference type="EMBL" id="AP028909">
    <property type="protein sequence ID" value="BES87824.1"/>
    <property type="molecule type" value="Genomic_DNA"/>
</dbReference>
<dbReference type="PANTHER" id="PTHR12363:SF42">
    <property type="entry name" value="TRANSPORTIN-3"/>
    <property type="match status" value="1"/>
</dbReference>
<dbReference type="InterPro" id="IPR051345">
    <property type="entry name" value="Importin_beta-like_NTR"/>
</dbReference>
<keyword evidence="2" id="KW-1185">Reference proteome</keyword>
<dbReference type="Pfam" id="PF24140">
    <property type="entry name" value="TPR_TNPO3_IPO13_3rd"/>
    <property type="match status" value="1"/>
</dbReference>
<dbReference type="InterPro" id="IPR058537">
    <property type="entry name" value="TPR_TNPO3_IPO13_4th"/>
</dbReference>
<dbReference type="InterPro" id="IPR057942">
    <property type="entry name" value="TPR_TNPO3_IPO13_3rd"/>
</dbReference>
<dbReference type="PANTHER" id="PTHR12363">
    <property type="entry name" value="TRANSPORTIN 3 AND IMPORTIN 13"/>
    <property type="match status" value="1"/>
</dbReference>
<protein>
    <submittedName>
        <fullName evidence="1">Transportin-3</fullName>
    </submittedName>
</protein>
<evidence type="ECO:0000313" key="1">
    <source>
        <dbReference type="EMBL" id="BES87824.1"/>
    </source>
</evidence>
<dbReference type="Pfam" id="PF24139">
    <property type="entry name" value="TPR_TNPO3_IPO13_4th"/>
    <property type="match status" value="1"/>
</dbReference>
<accession>A0ABN7A9K8</accession>
<dbReference type="InterPro" id="IPR011989">
    <property type="entry name" value="ARM-like"/>
</dbReference>
<dbReference type="InterPro" id="IPR016024">
    <property type="entry name" value="ARM-type_fold"/>
</dbReference>
<evidence type="ECO:0000313" key="2">
    <source>
        <dbReference type="Proteomes" id="UP001307889"/>
    </source>
</evidence>
<reference evidence="1 2" key="1">
    <citation type="submission" date="2023-09" db="EMBL/GenBank/DDBJ databases">
        <title>Nesidiocoris tenuis whole genome shotgun sequence.</title>
        <authorList>
            <person name="Shibata T."/>
            <person name="Shimoda M."/>
            <person name="Kobayashi T."/>
            <person name="Uehara T."/>
        </authorList>
    </citation>
    <scope>NUCLEOTIDE SEQUENCE [LARGE SCALE GENOMIC DNA]</scope>
    <source>
        <strain evidence="1 2">Japan</strain>
    </source>
</reference>
<sequence length="546" mass="61514">MPIVDFQEGLLDEMDDFTDFRNKVSELIRDFVYIVGSSNCFRQMFLSLQAPNTTWDSSEAALFIMQSVAKNLRPEENDIVPRVVEAILNLPENTHIAVRYTSLLLLGELCEWIEKHPQVLEHVLDMVLYCLQQPQLATAAANCLQSICSACRLHMANRFTGLLQILQSLDKFAITNEAAVGLLKGVAAIIEKIPPDQMQQAMKEVCLIQIKPLFEIVESDVKPERGTKADPAVWMDRLAAIFRHVNPEVKNGDLHPCQPVITEMWPVLSSACNKYRADSHITERCCRCLRYAIRCVGKQSAPLLEPLVKQMVTLYAQHQHSCFLYLGSILVDEYANEPGCIQGLLEMLQAFMPPTFALLQAPNGLKNHPDTVDDLFRLCGRFIQKAPVPFLTSPALTPILQCALMAIALDHRDANASVMKFISDLLHTGRTNENSDSYLMRKQLVLSIVKEKGQELVTSLLHAIVFCLHTYVLPDVAEVLVEILLIDHESARTWVEEALKLMPMQNSGGMITATPEQLQEFHKTVLSVDSSKVMTNVLRDFTRLYR</sequence>
<name>A0ABN7A9K8_9HEMI</name>